<protein>
    <submittedName>
        <fullName evidence="1">Uncharacterized protein</fullName>
    </submittedName>
</protein>
<dbReference type="EMBL" id="QICQ01000010">
    <property type="protein sequence ID" value="PXV81725.1"/>
    <property type="molecule type" value="Genomic_DNA"/>
</dbReference>
<proteinExistence type="predicted"/>
<evidence type="ECO:0000313" key="1">
    <source>
        <dbReference type="EMBL" id="PXV81725.1"/>
    </source>
</evidence>
<sequence length="61" mass="6674">MPAIFLDPIPLADGEITITPPSITELLKTLEQDPEQVSLKSLNAHAKFSSDNMCDHMGYST</sequence>
<gene>
    <name evidence="1" type="ORF">C8R14_11066</name>
</gene>
<dbReference type="Proteomes" id="UP000247780">
    <property type="component" value="Unassembled WGS sequence"/>
</dbReference>
<keyword evidence="2" id="KW-1185">Reference proteome</keyword>
<evidence type="ECO:0000313" key="2">
    <source>
        <dbReference type="Proteomes" id="UP000247780"/>
    </source>
</evidence>
<name>A0ABX5M8N5_9PROT</name>
<organism evidence="1 2">
    <name type="scientific">Nitrosomonas eutropha</name>
    <dbReference type="NCBI Taxonomy" id="916"/>
    <lineage>
        <taxon>Bacteria</taxon>
        <taxon>Pseudomonadati</taxon>
        <taxon>Pseudomonadota</taxon>
        <taxon>Betaproteobacteria</taxon>
        <taxon>Nitrosomonadales</taxon>
        <taxon>Nitrosomonadaceae</taxon>
        <taxon>Nitrosomonas</taxon>
    </lineage>
</organism>
<comment type="caution">
    <text evidence="1">The sequence shown here is derived from an EMBL/GenBank/DDBJ whole genome shotgun (WGS) entry which is preliminary data.</text>
</comment>
<reference evidence="1 2" key="1">
    <citation type="submission" date="2018-04" db="EMBL/GenBank/DDBJ databases">
        <title>Active sludge and wastewater microbial communities from Klosterneuburg, Austria.</title>
        <authorList>
            <person name="Wagner M."/>
        </authorList>
    </citation>
    <scope>NUCLEOTIDE SEQUENCE [LARGE SCALE GENOMIC DNA]</scope>
    <source>
        <strain evidence="1 2">Nm 57</strain>
    </source>
</reference>
<accession>A0ABX5M8N5</accession>
<dbReference type="RefSeq" id="WP_041353560.1">
    <property type="nucleotide sequence ID" value="NZ_FNYF01000009.1"/>
</dbReference>